<dbReference type="EMBL" id="GL945478">
    <property type="protein sequence ID" value="EGO00932.1"/>
    <property type="molecule type" value="Genomic_DNA"/>
</dbReference>
<proteinExistence type="inferred from homology"/>
<dbReference type="PANTHER" id="PTHR12558:SF13">
    <property type="entry name" value="CELL DIVISION CYCLE PROTEIN 27 HOMOLOG"/>
    <property type="match status" value="1"/>
</dbReference>
<feature type="non-terminal residue" evidence="4">
    <location>
        <position position="1"/>
    </location>
</feature>
<dbReference type="Proteomes" id="UP000008063">
    <property type="component" value="Unassembled WGS sequence"/>
</dbReference>
<evidence type="ECO:0000259" key="3">
    <source>
        <dbReference type="Pfam" id="PF12770"/>
    </source>
</evidence>
<dbReference type="HOGENOM" id="CLU_001305_0_1_1"/>
<gene>
    <name evidence="4" type="ORF">SERLA73DRAFT_50501</name>
</gene>
<keyword evidence="1" id="KW-0802">TPR repeat</keyword>
<dbReference type="PANTHER" id="PTHR12558">
    <property type="entry name" value="CELL DIVISION CYCLE 16,23,27"/>
    <property type="match status" value="1"/>
</dbReference>
<evidence type="ECO:0000313" key="4">
    <source>
        <dbReference type="EMBL" id="EGO00932.1"/>
    </source>
</evidence>
<dbReference type="OrthoDB" id="9991317at2759"/>
<dbReference type="STRING" id="936435.F8PTA2"/>
<protein>
    <recommendedName>
        <fullName evidence="3">CHAT domain-containing protein</fullName>
    </recommendedName>
</protein>
<accession>F8PTA2</accession>
<feature type="domain" description="CHAT" evidence="3">
    <location>
        <begin position="731"/>
        <end position="1001"/>
    </location>
</feature>
<dbReference type="Pfam" id="PF12770">
    <property type="entry name" value="CHAT"/>
    <property type="match status" value="1"/>
</dbReference>
<evidence type="ECO:0000256" key="2">
    <source>
        <dbReference type="ARBA" id="ARBA00038210"/>
    </source>
</evidence>
<name>F8PTA2_SERL3</name>
<comment type="similarity">
    <text evidence="2">Belongs to the APC3/CDC27 family.</text>
</comment>
<sequence>WTRFEKTNGLEDLDKSINYGRQALDSCPRHHHYDRVLGNLAIALHHRFTRQIDIKDLNEAIVHYKLFLEKNSPEHCRYSLVLVNLAIALQTRFDVRGSLPDLNLAIEYYEGVLKIRPLGHRGHVDSLLDLATALSTRFKRSSNKSDLDQAIEHYDNALKLCVPGHNRHPAALMAFSNSLLSRFEVAGDMRDVDFAILHLNSILDLLPSEHPNLPSALLNVSGALVARYKKRGGIQDVDQAIDHLKRAALLYPPGHHSLSNVLMSTGNALLIRSGKQGDQQIVNQAIEYYSTAVKLRPRGHPNRCNALSGLATAFQSRFELLGNFQDLDLAIEHHENSVELYPPGHINHPRALMNLANALQSRFEHLRSVHDLDQAIVYHSNALELRPLGHPSRFKALMNFATALESRFDLRGDIRDLDRAIEYYEYVVESYFAENPNRPKALLNLGSARVTRFKKLRDEGDLTPFDYIKSASTHPSAGSHKQLTSCMRWISKAESLGHPSALEAHSTSLNILDRHVIATSTITSRYQTLKSLRRSFAADSASCAIRANEIELAVVLLEQGRALLWTQLSRFRTSLDDLQCTGGREAQLAVTLQQLGRELERGGSSLGPHGALVESCSSLEAGARRYRKLSAQWENTVQEIRQLEGYVHFLMPTPFDELKKAADKGPIIIVNISRYRCDAIVVLGSGKPHVVPLVQITLEDVSQLSQEFGAALKMSTAAGEEKIRENQIIRVLRQLWDLIVYPIVNKLKALEADVPLGSRIWWCPTSKLASLPLHAAGPYRMGEQNLPHLFVSSYTPTLSALIRSKKDKSTVSESKRAFLAVGQSNPYGTSCESDLQSVSVELEAVRRKVVSSPMQARYSQLIGDEATAGAVMNAFRKHGWIHLASHGKQDMLQPFESNFALRDKPLRLLDIIHAELEHPEFAFLSACHTAVGDKDTPDEVIHLAAGVQFSGFRSVIGTMWAVDDKTVPHVVSEFYNHLIGSNVDCTNAALALHKAAKTVRKFQVPLDQRIVFIHIGA</sequence>
<evidence type="ECO:0000256" key="1">
    <source>
        <dbReference type="ARBA" id="ARBA00022803"/>
    </source>
</evidence>
<dbReference type="InterPro" id="IPR011990">
    <property type="entry name" value="TPR-like_helical_dom_sf"/>
</dbReference>
<dbReference type="Gene3D" id="1.25.40.10">
    <property type="entry name" value="Tetratricopeptide repeat domain"/>
    <property type="match status" value="3"/>
</dbReference>
<keyword evidence="5" id="KW-1185">Reference proteome</keyword>
<reference evidence="5" key="1">
    <citation type="journal article" date="2011" name="Science">
        <title>The plant cell wall-decomposing machinery underlies the functional diversity of forest fungi.</title>
        <authorList>
            <person name="Eastwood D.C."/>
            <person name="Floudas D."/>
            <person name="Binder M."/>
            <person name="Majcherczyk A."/>
            <person name="Schneider P."/>
            <person name="Aerts A."/>
            <person name="Asiegbu F.O."/>
            <person name="Baker S.E."/>
            <person name="Barry K."/>
            <person name="Bendiksby M."/>
            <person name="Blumentritt M."/>
            <person name="Coutinho P.M."/>
            <person name="Cullen D."/>
            <person name="de Vries R.P."/>
            <person name="Gathman A."/>
            <person name="Goodell B."/>
            <person name="Henrissat B."/>
            <person name="Ihrmark K."/>
            <person name="Kauserud H."/>
            <person name="Kohler A."/>
            <person name="LaButti K."/>
            <person name="Lapidus A."/>
            <person name="Lavin J.L."/>
            <person name="Lee Y.-H."/>
            <person name="Lindquist E."/>
            <person name="Lilly W."/>
            <person name="Lucas S."/>
            <person name="Morin E."/>
            <person name="Murat C."/>
            <person name="Oguiza J.A."/>
            <person name="Park J."/>
            <person name="Pisabarro A.G."/>
            <person name="Riley R."/>
            <person name="Rosling A."/>
            <person name="Salamov A."/>
            <person name="Schmidt O."/>
            <person name="Schmutz J."/>
            <person name="Skrede I."/>
            <person name="Stenlid J."/>
            <person name="Wiebenga A."/>
            <person name="Xie X."/>
            <person name="Kuees U."/>
            <person name="Hibbett D.S."/>
            <person name="Hoffmeister D."/>
            <person name="Hoegberg N."/>
            <person name="Martin F."/>
            <person name="Grigoriev I.V."/>
            <person name="Watkinson S.C."/>
        </authorList>
    </citation>
    <scope>NUCLEOTIDE SEQUENCE [LARGE SCALE GENOMIC DNA]</scope>
    <source>
        <strain evidence="5">strain S7.3</strain>
    </source>
</reference>
<dbReference type="GO" id="GO:0005680">
    <property type="term" value="C:anaphase-promoting complex"/>
    <property type="evidence" value="ECO:0007669"/>
    <property type="project" value="UniProtKB-ARBA"/>
</dbReference>
<dbReference type="InterPro" id="IPR024983">
    <property type="entry name" value="CHAT_dom"/>
</dbReference>
<evidence type="ECO:0000313" key="5">
    <source>
        <dbReference type="Proteomes" id="UP000008063"/>
    </source>
</evidence>
<dbReference type="OMA" id="THAHLAC"/>
<dbReference type="SUPFAM" id="SSF81901">
    <property type="entry name" value="HCP-like"/>
    <property type="match status" value="2"/>
</dbReference>
<dbReference type="AlphaFoldDB" id="F8PTA2"/>
<organism evidence="5">
    <name type="scientific">Serpula lacrymans var. lacrymans (strain S7.3)</name>
    <name type="common">Dry rot fungus</name>
    <dbReference type="NCBI Taxonomy" id="936435"/>
    <lineage>
        <taxon>Eukaryota</taxon>
        <taxon>Fungi</taxon>
        <taxon>Dikarya</taxon>
        <taxon>Basidiomycota</taxon>
        <taxon>Agaricomycotina</taxon>
        <taxon>Agaricomycetes</taxon>
        <taxon>Agaricomycetidae</taxon>
        <taxon>Boletales</taxon>
        <taxon>Coniophorineae</taxon>
        <taxon>Serpulaceae</taxon>
        <taxon>Serpula</taxon>
    </lineage>
</organism>
<dbReference type="InParanoid" id="F8PTA2"/>